<evidence type="ECO:0000313" key="1">
    <source>
        <dbReference type="EMBL" id="KAK3072431.1"/>
    </source>
</evidence>
<reference evidence="1" key="1">
    <citation type="submission" date="2024-09" db="EMBL/GenBank/DDBJ databases">
        <title>Black Yeasts Isolated from many extreme environments.</title>
        <authorList>
            <person name="Coleine C."/>
            <person name="Stajich J.E."/>
            <person name="Selbmann L."/>
        </authorList>
    </citation>
    <scope>NUCLEOTIDE SEQUENCE</scope>
    <source>
        <strain evidence="1">CCFEE 5737</strain>
    </source>
</reference>
<name>A0ACC3DGV7_9PEZI</name>
<accession>A0ACC3DGV7</accession>
<organism evidence="1 2">
    <name type="scientific">Coniosporium uncinatum</name>
    <dbReference type="NCBI Taxonomy" id="93489"/>
    <lineage>
        <taxon>Eukaryota</taxon>
        <taxon>Fungi</taxon>
        <taxon>Dikarya</taxon>
        <taxon>Ascomycota</taxon>
        <taxon>Pezizomycotina</taxon>
        <taxon>Dothideomycetes</taxon>
        <taxon>Dothideomycetes incertae sedis</taxon>
        <taxon>Coniosporium</taxon>
    </lineage>
</organism>
<protein>
    <submittedName>
        <fullName evidence="1">Uncharacterized protein</fullName>
    </submittedName>
</protein>
<comment type="caution">
    <text evidence="1">The sequence shown here is derived from an EMBL/GenBank/DDBJ whole genome shotgun (WGS) entry which is preliminary data.</text>
</comment>
<dbReference type="EMBL" id="JAWDJW010004728">
    <property type="protein sequence ID" value="KAK3072431.1"/>
    <property type="molecule type" value="Genomic_DNA"/>
</dbReference>
<dbReference type="Proteomes" id="UP001186974">
    <property type="component" value="Unassembled WGS sequence"/>
</dbReference>
<proteinExistence type="predicted"/>
<evidence type="ECO:0000313" key="2">
    <source>
        <dbReference type="Proteomes" id="UP001186974"/>
    </source>
</evidence>
<keyword evidence="2" id="KW-1185">Reference proteome</keyword>
<sequence length="281" mass="30320">MRMNIIGSNTGYSLSPAMHNAAYKACGMPHNYSIHQALSLNELHKLVEDPHYGGSSVTLPFKVEVIALTHSLSSHARTIGAINTLIPVRNLRPDGSIPDELSLFRERNRAGPVKALYGENTDWIGIKACLRRGLSPANAVGPKTSAIVIGAGGMARAAIYALIKMGVPNILIHNRTVTRAEELADHYRRVVARSGEPSPGPSSTPVSSSRQDTNAVFYVLHSRDDGWPERFRQATIVVSCVPTHAIGNNPPSNFTLPETWMKSMTGGVVLEVPTQVSVDGI</sequence>
<gene>
    <name evidence="1" type="ORF">LTS18_014638</name>
</gene>